<organism evidence="1 2">
    <name type="scientific">Vitis vinifera</name>
    <name type="common">Grape</name>
    <dbReference type="NCBI Taxonomy" id="29760"/>
    <lineage>
        <taxon>Eukaryota</taxon>
        <taxon>Viridiplantae</taxon>
        <taxon>Streptophyta</taxon>
        <taxon>Embryophyta</taxon>
        <taxon>Tracheophyta</taxon>
        <taxon>Spermatophyta</taxon>
        <taxon>Magnoliopsida</taxon>
        <taxon>eudicotyledons</taxon>
        <taxon>Gunneridae</taxon>
        <taxon>Pentapetalae</taxon>
        <taxon>rosids</taxon>
        <taxon>Vitales</taxon>
        <taxon>Vitaceae</taxon>
        <taxon>Viteae</taxon>
        <taxon>Vitis</taxon>
    </lineage>
</organism>
<evidence type="ECO:0000313" key="1">
    <source>
        <dbReference type="EMBL" id="RVW69568.1"/>
    </source>
</evidence>
<evidence type="ECO:0000313" key="2">
    <source>
        <dbReference type="Proteomes" id="UP000288805"/>
    </source>
</evidence>
<dbReference type="Proteomes" id="UP000288805">
    <property type="component" value="Unassembled WGS sequence"/>
</dbReference>
<name>A0A438GBL3_VITVI</name>
<dbReference type="AlphaFoldDB" id="A0A438GBL3"/>
<reference evidence="1 2" key="1">
    <citation type="journal article" date="2018" name="PLoS Genet.">
        <title>Population sequencing reveals clonal diversity and ancestral inbreeding in the grapevine cultivar Chardonnay.</title>
        <authorList>
            <person name="Roach M.J."/>
            <person name="Johnson D.L."/>
            <person name="Bohlmann J."/>
            <person name="van Vuuren H.J."/>
            <person name="Jones S.J."/>
            <person name="Pretorius I.S."/>
            <person name="Schmidt S.A."/>
            <person name="Borneman A.R."/>
        </authorList>
    </citation>
    <scope>NUCLEOTIDE SEQUENCE [LARGE SCALE GENOMIC DNA]</scope>
    <source>
        <strain evidence="2">cv. Chardonnay</strain>
        <tissue evidence="1">Leaf</tissue>
    </source>
</reference>
<sequence length="85" mass="9954">MGCSRGSVECGYYVMRYMRDIIADQGCLTSKFHGKKSYSKDELNEVRSEWVMLVTQLILLLFEGFEDTFCMEIDHTFAQSNYHFC</sequence>
<accession>A0A438GBL3</accession>
<comment type="caution">
    <text evidence="1">The sequence shown here is derived from an EMBL/GenBank/DDBJ whole genome shotgun (WGS) entry which is preliminary data.</text>
</comment>
<evidence type="ECO:0008006" key="3">
    <source>
        <dbReference type="Google" id="ProtNLM"/>
    </source>
</evidence>
<protein>
    <recommendedName>
        <fullName evidence="3">Ubiquitin-like protease family profile domain-containing protein</fullName>
    </recommendedName>
</protein>
<gene>
    <name evidence="1" type="ORF">CK203_059345</name>
</gene>
<proteinExistence type="predicted"/>
<dbReference type="EMBL" id="QGNW01000492">
    <property type="protein sequence ID" value="RVW69568.1"/>
    <property type="molecule type" value="Genomic_DNA"/>
</dbReference>